<protein>
    <submittedName>
        <fullName evidence="2">Unannotated protein</fullName>
    </submittedName>
</protein>
<name>A0A6J6E8M9_9ZZZZ</name>
<reference evidence="2" key="1">
    <citation type="submission" date="2020-05" db="EMBL/GenBank/DDBJ databases">
        <authorList>
            <person name="Chiriac C."/>
            <person name="Salcher M."/>
            <person name="Ghai R."/>
            <person name="Kavagutti S V."/>
        </authorList>
    </citation>
    <scope>NUCLEOTIDE SEQUENCE</scope>
</reference>
<evidence type="ECO:0000313" key="2">
    <source>
        <dbReference type="EMBL" id="CAB4571624.1"/>
    </source>
</evidence>
<organism evidence="2">
    <name type="scientific">freshwater metagenome</name>
    <dbReference type="NCBI Taxonomy" id="449393"/>
    <lineage>
        <taxon>unclassified sequences</taxon>
        <taxon>metagenomes</taxon>
        <taxon>ecological metagenomes</taxon>
    </lineage>
</organism>
<dbReference type="EMBL" id="CAEZTL010000066">
    <property type="protein sequence ID" value="CAB4571624.1"/>
    <property type="molecule type" value="Genomic_DNA"/>
</dbReference>
<proteinExistence type="predicted"/>
<keyword evidence="1" id="KW-1133">Transmembrane helix</keyword>
<sequence>MAKSDELSREPNYNLENFGGVNRNFNKKRPSAVFAFILLLVGAAYLIQTTLAANISLSSGGPVEFGQGITQTVACSGSTDLILTPRSTFENVSGGGDFYFSSIRVSNIPSSCNDKDFTIKAYGASSSTPLALFNTSSNKAVVINDGGTYLLGMASTGMTISQSAGTFTANFITPVALSSTVFRITIESGDEAEIYRVGSIGPGGGEIFYVASTPFTCGPTMNLTCTYLEAAPVSGANAWVDVNLFWSGNINTAIGASAQGSVIGTGYRNTLAAVNQAGGGNTAGRAVTAARAYRGPNNLNDWFVPSLDELTQLYINRVAVDIDPAFDDYWSSTESDSNNALIEWFGGDGGIYGNDKGTPNALRPIRAF</sequence>
<evidence type="ECO:0000256" key="1">
    <source>
        <dbReference type="SAM" id="Phobius"/>
    </source>
</evidence>
<keyword evidence="1" id="KW-0472">Membrane</keyword>
<accession>A0A6J6E8M9</accession>
<keyword evidence="1" id="KW-0812">Transmembrane</keyword>
<feature type="transmembrane region" description="Helical" evidence="1">
    <location>
        <begin position="32"/>
        <end position="53"/>
    </location>
</feature>
<gene>
    <name evidence="2" type="ORF">UFOPK1683_00709</name>
</gene>
<dbReference type="AlphaFoldDB" id="A0A6J6E8M9"/>